<sequence length="401" mass="44867">MPAPPRIMFLYNHDAAHQAAHIAGIMRALALRHPQVEVYAGVAGPAIEAEIRRIAGGDAAARIHWQDLSLSPALDTLLSLPNRLLPAKRLARLRTNEGLFAQMSLIVSTERTCLRVRRRLRAKFGDKAPRFAYVPHGSGDRNVAYHPELAQFDLKLVSGQKLVDEMVARGIATPDQCRLIGYPKFDTIDTSAKPQLFDNDRPVFVYNPHFDPKLSSWYDHGPALLEWFAGQQDRFNLVFAPHVMLFRKALHVSPEYRLARRRPDVPQAALDAPNVLVDTDSERLFDMTYTLGADAYIGDMSSQVYEFLVRRRPCFFIDTHAADLPGEAANRAFWGNGPVVQSVPELTAMIPQWQDIGEAYRDTQDRLFSYTIDDRPGETSVDRAADALAGWLAPSSGAESH</sequence>
<dbReference type="Gene3D" id="3.40.50.12580">
    <property type="match status" value="1"/>
</dbReference>
<protein>
    <recommendedName>
        <fullName evidence="3">CDP-Glycerol:Poly(Glycerophosphate) glycerophosphotransferase</fullName>
    </recommendedName>
</protein>
<dbReference type="KEGG" id="anh:A6F65_01829"/>
<reference evidence="1 2" key="1">
    <citation type="submission" date="2016-07" db="EMBL/GenBank/DDBJ databases">
        <title>Complete genome sequence of Altererythrobacter namhicola JCM 16345T, containing esterase-encoding genes.</title>
        <authorList>
            <person name="Cheng H."/>
            <person name="Wu Y.-H."/>
            <person name="Jian S.-L."/>
            <person name="Huo Y.-Y."/>
            <person name="Wang C.-S."/>
            <person name="Xu X.-W."/>
        </authorList>
    </citation>
    <scope>NUCLEOTIDE SEQUENCE [LARGE SCALE GENOMIC DNA]</scope>
    <source>
        <strain evidence="1 2">JCM 16345</strain>
    </source>
</reference>
<name>A0A1C7D9I1_9SPHN</name>
<organism evidence="1 2">
    <name type="scientific">Paraurantiacibacter namhicola</name>
    <dbReference type="NCBI Taxonomy" id="645517"/>
    <lineage>
        <taxon>Bacteria</taxon>
        <taxon>Pseudomonadati</taxon>
        <taxon>Pseudomonadota</taxon>
        <taxon>Alphaproteobacteria</taxon>
        <taxon>Sphingomonadales</taxon>
        <taxon>Erythrobacteraceae</taxon>
        <taxon>Paraurantiacibacter</taxon>
    </lineage>
</organism>
<dbReference type="RefSeq" id="WP_067787969.1">
    <property type="nucleotide sequence ID" value="NZ_CP016545.1"/>
</dbReference>
<dbReference type="AlphaFoldDB" id="A0A1C7D9I1"/>
<keyword evidence="2" id="KW-1185">Reference proteome</keyword>
<evidence type="ECO:0008006" key="3">
    <source>
        <dbReference type="Google" id="ProtNLM"/>
    </source>
</evidence>
<evidence type="ECO:0000313" key="2">
    <source>
        <dbReference type="Proteomes" id="UP000092698"/>
    </source>
</evidence>
<dbReference type="STRING" id="645517.A6F65_01829"/>
<dbReference type="Proteomes" id="UP000092698">
    <property type="component" value="Chromosome"/>
</dbReference>
<dbReference type="InterPro" id="IPR043148">
    <property type="entry name" value="TagF_C"/>
</dbReference>
<proteinExistence type="predicted"/>
<evidence type="ECO:0000313" key="1">
    <source>
        <dbReference type="EMBL" id="ANU08124.1"/>
    </source>
</evidence>
<dbReference type="EMBL" id="CP016545">
    <property type="protein sequence ID" value="ANU08124.1"/>
    <property type="molecule type" value="Genomic_DNA"/>
</dbReference>
<accession>A0A1C7D9I1</accession>
<dbReference type="OrthoDB" id="8437129at2"/>
<gene>
    <name evidence="1" type="ORF">A6F65_01829</name>
</gene>
<dbReference type="PATRIC" id="fig|645517.4.peg.1816"/>